<evidence type="ECO:0000313" key="2">
    <source>
        <dbReference type="EMBL" id="CAL1388599.1"/>
    </source>
</evidence>
<gene>
    <name evidence="2" type="ORF">LTRI10_LOCUS29522</name>
</gene>
<dbReference type="CDD" id="cd01650">
    <property type="entry name" value="RT_nLTR_like"/>
    <property type="match status" value="1"/>
</dbReference>
<protein>
    <recommendedName>
        <fullName evidence="1">Reverse transcriptase domain-containing protein</fullName>
    </recommendedName>
</protein>
<dbReference type="InterPro" id="IPR043502">
    <property type="entry name" value="DNA/RNA_pol_sf"/>
</dbReference>
<dbReference type="SUPFAM" id="SSF56672">
    <property type="entry name" value="DNA/RNA polymerases"/>
    <property type="match status" value="1"/>
</dbReference>
<dbReference type="Proteomes" id="UP001497516">
    <property type="component" value="Chromosome 5"/>
</dbReference>
<organism evidence="2 3">
    <name type="scientific">Linum trigynum</name>
    <dbReference type="NCBI Taxonomy" id="586398"/>
    <lineage>
        <taxon>Eukaryota</taxon>
        <taxon>Viridiplantae</taxon>
        <taxon>Streptophyta</taxon>
        <taxon>Embryophyta</taxon>
        <taxon>Tracheophyta</taxon>
        <taxon>Spermatophyta</taxon>
        <taxon>Magnoliopsida</taxon>
        <taxon>eudicotyledons</taxon>
        <taxon>Gunneridae</taxon>
        <taxon>Pentapetalae</taxon>
        <taxon>rosids</taxon>
        <taxon>fabids</taxon>
        <taxon>Malpighiales</taxon>
        <taxon>Linaceae</taxon>
        <taxon>Linum</taxon>
    </lineage>
</organism>
<dbReference type="Pfam" id="PF13966">
    <property type="entry name" value="zf-RVT"/>
    <property type="match status" value="1"/>
</dbReference>
<dbReference type="Pfam" id="PF00078">
    <property type="entry name" value="RVT_1"/>
    <property type="match status" value="1"/>
</dbReference>
<dbReference type="PANTHER" id="PTHR33116:SF84">
    <property type="entry name" value="RNA-DIRECTED DNA POLYMERASE"/>
    <property type="match status" value="1"/>
</dbReference>
<proteinExistence type="predicted"/>
<reference evidence="2 3" key="1">
    <citation type="submission" date="2024-04" db="EMBL/GenBank/DDBJ databases">
        <authorList>
            <person name="Fracassetti M."/>
        </authorList>
    </citation>
    <scope>NUCLEOTIDE SEQUENCE [LARGE SCALE GENOMIC DNA]</scope>
</reference>
<dbReference type="AlphaFoldDB" id="A0AAV2ES07"/>
<sequence>MRDDQGLIVSDIYEIGAVAVDFYSKLIGTEDSQVKQQSVAFYQALLQNKLNVEEGEYLMRGITRAETKSVFYSLGRDKAPGPDGFPAEFFRAHWDVIGKEVEEVTLAFFSTGIMPTMVNNTIFTLVANVPCAENMKDYRPISCCNMLYKGISKLLANRLAQVLPSVISKSQSAFIKGRAISDNILLVSELVRNYHYKNVSPKCVVKIDIMKAFDSVNWKFLFTVMEAMGFPPGFLKLLSACVTTPKIKIALNGGLCGNVREKKGLRQGDPLSPYLFTIAMEVLDGLAGKAVRENQIPFHPRCKPLMITHLCFADDLMVFTNGSVRGVAGIRRLMDEFYTLSGLQCNAAKCQLFCARISKEEQQYISTITEFPLGSLHVRYLGVPLITGKLSKHDCQVLIDKITQRLRSWRSRLLTYAGHIQLISSVISSTLQYWLNIFLLPKYIIREVERLCNEFLWDSADGGTRKKAVMAWHKLAIPKREGGLGIRNFSLWNKACVLRHVWEILTNGGSLWVAWVSRYRLRQRSFWEISISSAGTWIWRQLLKCREYAAAYISGAPPNLLWQGQQMKRYSVTRVWDTIRERKQVVEWRKLVWSKEIIPRHGFILWMDLHDRLVMQDKLLGWESRFLGCVFYALVE</sequence>
<dbReference type="InterPro" id="IPR000477">
    <property type="entry name" value="RT_dom"/>
</dbReference>
<dbReference type="EMBL" id="OZ034818">
    <property type="protein sequence ID" value="CAL1388599.1"/>
    <property type="molecule type" value="Genomic_DNA"/>
</dbReference>
<dbReference type="PANTHER" id="PTHR33116">
    <property type="entry name" value="REVERSE TRANSCRIPTASE ZINC-BINDING DOMAIN-CONTAINING PROTEIN-RELATED-RELATED"/>
    <property type="match status" value="1"/>
</dbReference>
<keyword evidence="3" id="KW-1185">Reference proteome</keyword>
<name>A0AAV2ES07_9ROSI</name>
<dbReference type="InterPro" id="IPR026960">
    <property type="entry name" value="RVT-Znf"/>
</dbReference>
<accession>A0AAV2ES07</accession>
<evidence type="ECO:0000259" key="1">
    <source>
        <dbReference type="PROSITE" id="PS50878"/>
    </source>
</evidence>
<feature type="domain" description="Reverse transcriptase" evidence="1">
    <location>
        <begin position="110"/>
        <end position="385"/>
    </location>
</feature>
<evidence type="ECO:0000313" key="3">
    <source>
        <dbReference type="Proteomes" id="UP001497516"/>
    </source>
</evidence>
<dbReference type="PROSITE" id="PS50878">
    <property type="entry name" value="RT_POL"/>
    <property type="match status" value="1"/>
</dbReference>